<protein>
    <recommendedName>
        <fullName evidence="3">Syntaxin N-terminal domain-containing protein</fullName>
    </recommendedName>
</protein>
<dbReference type="GO" id="GO:0016020">
    <property type="term" value="C:membrane"/>
    <property type="evidence" value="ECO:0007669"/>
    <property type="project" value="InterPro"/>
</dbReference>
<dbReference type="Pfam" id="PF00804">
    <property type="entry name" value="Syntaxin"/>
    <property type="match status" value="1"/>
</dbReference>
<dbReference type="Gramene" id="TraesCS5A02G240200.2">
    <property type="protein sequence ID" value="TraesCS5A02G240200.2"/>
    <property type="gene ID" value="TraesCS5A02G240200"/>
</dbReference>
<dbReference type="InterPro" id="IPR010989">
    <property type="entry name" value="SNARE"/>
</dbReference>
<reference evidence="4" key="2">
    <citation type="submission" date="2018-10" db="UniProtKB">
        <authorList>
            <consortium name="EnsemblPlants"/>
        </authorList>
    </citation>
    <scope>IDENTIFICATION</scope>
</reference>
<name>A0A3B6KJJ9_WHEAT</name>
<evidence type="ECO:0000313" key="4">
    <source>
        <dbReference type="EnsemblPlants" id="TraesCS5A02G240200.2"/>
    </source>
</evidence>
<proteinExistence type="predicted"/>
<gene>
    <name evidence="4" type="primary">LOC123107164</name>
</gene>
<dbReference type="Gramene" id="TraesCS5A03G0606800.2">
    <property type="protein sequence ID" value="TraesCS5A03G0606800.2.CDS"/>
    <property type="gene ID" value="TraesCS5A03G0606800"/>
</dbReference>
<dbReference type="AlphaFoldDB" id="A0A3B6KJJ9"/>
<accession>A0A3B6KJJ9</accession>
<evidence type="ECO:0000313" key="5">
    <source>
        <dbReference type="Proteomes" id="UP000019116"/>
    </source>
</evidence>
<dbReference type="Gene3D" id="1.20.58.70">
    <property type="match status" value="1"/>
</dbReference>
<reference evidence="4" key="1">
    <citation type="submission" date="2018-08" db="EMBL/GenBank/DDBJ databases">
        <authorList>
            <person name="Rossello M."/>
        </authorList>
    </citation>
    <scope>NUCLEOTIDE SEQUENCE [LARGE SCALE GENOMIC DNA]</scope>
    <source>
        <strain evidence="4">cv. Chinese Spring</strain>
    </source>
</reference>
<evidence type="ECO:0000256" key="1">
    <source>
        <dbReference type="ARBA" id="ARBA00022927"/>
    </source>
</evidence>
<dbReference type="InterPro" id="IPR006011">
    <property type="entry name" value="Syntaxin_N"/>
</dbReference>
<keyword evidence="1" id="KW-0813">Transport</keyword>
<organism evidence="4">
    <name type="scientific">Triticum aestivum</name>
    <name type="common">Wheat</name>
    <dbReference type="NCBI Taxonomy" id="4565"/>
    <lineage>
        <taxon>Eukaryota</taxon>
        <taxon>Viridiplantae</taxon>
        <taxon>Streptophyta</taxon>
        <taxon>Embryophyta</taxon>
        <taxon>Tracheophyta</taxon>
        <taxon>Spermatophyta</taxon>
        <taxon>Magnoliopsida</taxon>
        <taxon>Liliopsida</taxon>
        <taxon>Poales</taxon>
        <taxon>Poaceae</taxon>
        <taxon>BOP clade</taxon>
        <taxon>Pooideae</taxon>
        <taxon>Triticodae</taxon>
        <taxon>Triticeae</taxon>
        <taxon>Triticinae</taxon>
        <taxon>Triticum</taxon>
    </lineage>
</organism>
<evidence type="ECO:0000259" key="3">
    <source>
        <dbReference type="Pfam" id="PF00804"/>
    </source>
</evidence>
<feature type="region of interest" description="Disordered" evidence="2">
    <location>
        <begin position="125"/>
        <end position="149"/>
    </location>
</feature>
<feature type="compositionally biased region" description="Basic and acidic residues" evidence="2">
    <location>
        <begin position="132"/>
        <end position="147"/>
    </location>
</feature>
<feature type="domain" description="Syntaxin N-terminal" evidence="3">
    <location>
        <begin position="41"/>
        <end position="123"/>
    </location>
</feature>
<evidence type="ECO:0000256" key="2">
    <source>
        <dbReference type="SAM" id="MobiDB-lite"/>
    </source>
</evidence>
<keyword evidence="1" id="KW-0653">Protein transport</keyword>
<dbReference type="OrthoDB" id="1707257at2759"/>
<keyword evidence="5" id="KW-1185">Reference proteome</keyword>
<dbReference type="EnsemblPlants" id="TraesCS5A02G240200.2">
    <property type="protein sequence ID" value="TraesCS5A02G240200.2"/>
    <property type="gene ID" value="TraesCS5A02G240200"/>
</dbReference>
<sequence length="194" mass="21970">MARRIHNARVNASVGLDLYSFNTLIRGCGQSSGKYEMNLPNMQKPGCGKGSAVDRSREQTIGAVKKKMKEQMDDFQVMRESIGQEYREVVERRVFTVTGNRLDEETIDGLIETGRSEQIFKDAVQQQGRAQVARETEPPDEQRKTEIDPAGNSSSFYVKIRTFYFIQFHVFTVYEGYHCTFPSGEELKYGGGAS</sequence>
<dbReference type="GO" id="GO:0016192">
    <property type="term" value="P:vesicle-mediated transport"/>
    <property type="evidence" value="ECO:0007669"/>
    <property type="project" value="InterPro"/>
</dbReference>
<dbReference type="GO" id="GO:0015031">
    <property type="term" value="P:protein transport"/>
    <property type="evidence" value="ECO:0007669"/>
    <property type="project" value="UniProtKB-KW"/>
</dbReference>
<dbReference type="SUPFAM" id="SSF47661">
    <property type="entry name" value="t-snare proteins"/>
    <property type="match status" value="1"/>
</dbReference>
<dbReference type="Proteomes" id="UP000019116">
    <property type="component" value="Chromosome 5A"/>
</dbReference>